<name>A0A2T2YPY2_9NOCA</name>
<accession>A0A2T2YPY2</accession>
<sequence>MSLFFDGRVKVWSTTHLWSVMDRRRHSALGEMILLGVGQELAVPGPTERQQRPQIEVMLDPGAGHVVASTIAGDNGTFVQLFHDGGIAVGNDGRDIGQILNAGREASPARRRNGVGSSVMIAFDGSYRPRNLREADRYLAIPEVTPPVAFRLYPDEFEIV</sequence>
<proteinExistence type="predicted"/>
<gene>
    <name evidence="1" type="ORF">C8259_34400</name>
</gene>
<dbReference type="RefSeq" id="WP_063032800.1">
    <property type="nucleotide sequence ID" value="NZ_PYHS01000037.1"/>
</dbReference>
<evidence type="ECO:0000313" key="2">
    <source>
        <dbReference type="Proteomes" id="UP000241647"/>
    </source>
</evidence>
<dbReference type="EMBL" id="PYHS01000037">
    <property type="protein sequence ID" value="PSR57574.1"/>
    <property type="molecule type" value="Genomic_DNA"/>
</dbReference>
<reference evidence="1 2" key="1">
    <citation type="submission" date="2018-02" db="EMBL/GenBank/DDBJ databases">
        <title>8 Nocardia nova and 1 Nocardia cyriacigeorgica strain used for evolution to TMP-SMX.</title>
        <authorList>
            <person name="Mehta H."/>
            <person name="Weng J."/>
            <person name="Shamoo Y."/>
        </authorList>
    </citation>
    <scope>NUCLEOTIDE SEQUENCE [LARGE SCALE GENOMIC DNA]</scope>
    <source>
        <strain evidence="1 2">ATCC 33727</strain>
    </source>
</reference>
<evidence type="ECO:0000313" key="1">
    <source>
        <dbReference type="EMBL" id="PSR57574.1"/>
    </source>
</evidence>
<dbReference type="AlphaFoldDB" id="A0A2T2YPY2"/>
<protein>
    <submittedName>
        <fullName evidence="1">Uncharacterized protein</fullName>
    </submittedName>
</protein>
<comment type="caution">
    <text evidence="1">The sequence shown here is derived from an EMBL/GenBank/DDBJ whole genome shotgun (WGS) entry which is preliminary data.</text>
</comment>
<organism evidence="1 2">
    <name type="scientific">Nocardia nova</name>
    <dbReference type="NCBI Taxonomy" id="37330"/>
    <lineage>
        <taxon>Bacteria</taxon>
        <taxon>Bacillati</taxon>
        <taxon>Actinomycetota</taxon>
        <taxon>Actinomycetes</taxon>
        <taxon>Mycobacteriales</taxon>
        <taxon>Nocardiaceae</taxon>
        <taxon>Nocardia</taxon>
    </lineage>
</organism>
<dbReference type="Proteomes" id="UP000241647">
    <property type="component" value="Unassembled WGS sequence"/>
</dbReference>